<evidence type="ECO:0000313" key="3">
    <source>
        <dbReference type="Proteomes" id="UP001319870"/>
    </source>
</evidence>
<dbReference type="EMBL" id="JAIXCQ010000001">
    <property type="protein sequence ID" value="MCA5892158.1"/>
    <property type="molecule type" value="Genomic_DNA"/>
</dbReference>
<keyword evidence="3" id="KW-1185">Reference proteome</keyword>
<dbReference type="Proteomes" id="UP001319870">
    <property type="component" value="Unassembled WGS sequence"/>
</dbReference>
<gene>
    <name evidence="2" type="ORF">LEP48_02190</name>
</gene>
<accession>A0ABS7ZAS4</accession>
<comment type="caution">
    <text evidence="2">The sequence shown here is derived from an EMBL/GenBank/DDBJ whole genome shotgun (WGS) entry which is preliminary data.</text>
</comment>
<reference evidence="2 3" key="1">
    <citation type="submission" date="2021-09" db="EMBL/GenBank/DDBJ databases">
        <title>Isoptericola luteus sp. nov., a novel bacterium isolated from Harbin, the capital city of Heilongjiang province.</title>
        <authorList>
            <person name="Li J."/>
        </authorList>
    </citation>
    <scope>NUCLEOTIDE SEQUENCE [LARGE SCALE GENOMIC DNA]</scope>
    <source>
        <strain evidence="2 3">NEAU-Y5</strain>
    </source>
</reference>
<organism evidence="2 3">
    <name type="scientific">Isoptericola luteus</name>
    <dbReference type="NCBI Taxonomy" id="2879484"/>
    <lineage>
        <taxon>Bacteria</taxon>
        <taxon>Bacillati</taxon>
        <taxon>Actinomycetota</taxon>
        <taxon>Actinomycetes</taxon>
        <taxon>Micrococcales</taxon>
        <taxon>Promicromonosporaceae</taxon>
        <taxon>Isoptericola</taxon>
    </lineage>
</organism>
<dbReference type="RefSeq" id="WP_225563870.1">
    <property type="nucleotide sequence ID" value="NZ_JAIXCQ010000001.1"/>
</dbReference>
<feature type="compositionally biased region" description="Low complexity" evidence="1">
    <location>
        <begin position="1"/>
        <end position="11"/>
    </location>
</feature>
<proteinExistence type="predicted"/>
<evidence type="ECO:0000313" key="2">
    <source>
        <dbReference type="EMBL" id="MCA5892158.1"/>
    </source>
</evidence>
<feature type="region of interest" description="Disordered" evidence="1">
    <location>
        <begin position="1"/>
        <end position="26"/>
    </location>
</feature>
<evidence type="ECO:0000256" key="1">
    <source>
        <dbReference type="SAM" id="MobiDB-lite"/>
    </source>
</evidence>
<sequence>MPTNTSTPSPTMHASRAGSPASPPTATMPLIERVVLWYLDRVGHDGGAQRATG</sequence>
<name>A0ABS7ZAS4_9MICO</name>
<protein>
    <submittedName>
        <fullName evidence="2">Uncharacterized protein</fullName>
    </submittedName>
</protein>